<organism evidence="7 8">
    <name type="scientific">Tritrichomonas musculus</name>
    <dbReference type="NCBI Taxonomy" id="1915356"/>
    <lineage>
        <taxon>Eukaryota</taxon>
        <taxon>Metamonada</taxon>
        <taxon>Parabasalia</taxon>
        <taxon>Tritrichomonadida</taxon>
        <taxon>Tritrichomonadidae</taxon>
        <taxon>Tritrichomonas</taxon>
    </lineage>
</organism>
<dbReference type="PANTHER" id="PTHR34825">
    <property type="entry name" value="CONSERVED PROTEIN, WITH A WEAK D-GALACTARATE DEHYDRATASE/ALTRONATE HYDROLASE DOMAIN"/>
    <property type="match status" value="1"/>
</dbReference>
<dbReference type="InterPro" id="IPR018631">
    <property type="entry name" value="AAA-ATPase-like_dom"/>
</dbReference>
<keyword evidence="2 5" id="KW-0808">Transferase</keyword>
<comment type="caution">
    <text evidence="5">Lacks conserved residue(s) required for the propagation of feature annotation.</text>
</comment>
<dbReference type="PROSITE" id="PS51686">
    <property type="entry name" value="SAM_MT_RSMB_NOP"/>
    <property type="match status" value="1"/>
</dbReference>
<evidence type="ECO:0000313" key="7">
    <source>
        <dbReference type="EMBL" id="KAK8880390.1"/>
    </source>
</evidence>
<dbReference type="InterPro" id="IPR049560">
    <property type="entry name" value="MeTrfase_RsmB-F_NOP2_cat"/>
</dbReference>
<dbReference type="SUPFAM" id="SSF53335">
    <property type="entry name" value="S-adenosyl-L-methionine-dependent methyltransferases"/>
    <property type="match status" value="1"/>
</dbReference>
<evidence type="ECO:0000259" key="6">
    <source>
        <dbReference type="PROSITE" id="PS51686"/>
    </source>
</evidence>
<reference evidence="7 8" key="1">
    <citation type="submission" date="2024-04" db="EMBL/GenBank/DDBJ databases">
        <title>Tritrichomonas musculus Genome.</title>
        <authorList>
            <person name="Alves-Ferreira E."/>
            <person name="Grigg M."/>
            <person name="Lorenzi H."/>
            <person name="Galac M."/>
        </authorList>
    </citation>
    <scope>NUCLEOTIDE SEQUENCE [LARGE SCALE GENOMIC DNA]</scope>
    <source>
        <strain evidence="7 8">EAF2021</strain>
    </source>
</reference>
<feature type="domain" description="SAM-dependent MTase RsmB/NOP-type" evidence="6">
    <location>
        <begin position="150"/>
        <end position="310"/>
    </location>
</feature>
<sequence length="1083" mass="125953">MTYNDFEQLIHESNQISTFFYITAQDKQKERIRLNFRYFQPKLEQDQARIKAYQIFDGEKIINVVYTNNSDTVSQYIKWLNENTSKGFIGRMKFSSLIPFLFLKVNFDDTLFCQGTIDPAVIKIVSKILSNGYIFVNEPDIKKGKENYDFGSDNLCVLHYKELSAVPRIQLFDKVVCFAPSSEDGLLYDFPSEWSIDNASRFHSIQKEYLKSSLNKLKGSGICVYSTYSINPIENEAVVNEVLNEMNGEFSIVDCSNMINDINRFQGLTDWEIEGFDCKTKNAKNINFCMRFYSHLIHSDSTFVAVVKRKETEYNNDDHNQAENDEKNDFIEKNVFKKVPQNIIDKIIGEFGFDKSEFETISFFHSDMFKKTIFNVSEKLGAVIGKENKNLKICHLGSSAFFFNKEDFNSIPVPLYDCFLQKAKFPSKRLIRIDFVSFEKLVKLLSISIEELSDQDKNNLKSIEDGGIFMKIENCNYMFGTYLNNNLVKLEMTSLKARQMLEKVNDLRLFQEVGIGYSDFYEIRKNNYFYVDKTEFISEWWGKGPLSTLITRPRRFGKSLTMSMVKYFFSTEYANEKEILFKGTKIWKDKEMMEIQGTYPVISMNFGKCKFQDVDNILYAIKQEIASAIITFKNILLSSNKLNEDEVKIIKSISYEMNDNIAVEAIHQICLLFYRIYNKKMIILLDEYDAPMIKFWEKSDEAGWQKLITFLGSFFCSTFKENEFLQRALITGITPICKESIFSGFNNLQVVTTSSYQYSSIFGFTYHEVYEALKNYGLGFWEEKIMMLYDGYCFGSTTHIFNPWSITKFLNELQEPDCYWINTSDNSLIEDLVRKCSPAFCTSLVNLLQNHEFCISIQEEDISFNDIYNMKLEAIISLLVASGYLSIIGKVTKGRISNSILTIPNFEIQLMFKRIISAWFDKSESFSDFIMNFIQCNIESLNKNLNQILLDCIGTFDSVECFLNGLCLGMLIELRDRFDILSNRQSGKGRSGVIFIPKDIKKDNKGYIIEFKYRSKQNCVKETKDVLLELAQGALQQIDGKCYYQDLTKKGVEQSNIIKYAMVFYDLECLVTIKEIESRYYKK</sequence>
<evidence type="ECO:0000256" key="5">
    <source>
        <dbReference type="PROSITE-ProRule" id="PRU01023"/>
    </source>
</evidence>
<evidence type="ECO:0000256" key="4">
    <source>
        <dbReference type="ARBA" id="ARBA00022884"/>
    </source>
</evidence>
<protein>
    <recommendedName>
        <fullName evidence="6">SAM-dependent MTase RsmB/NOP-type domain-containing protein</fullName>
    </recommendedName>
</protein>
<evidence type="ECO:0000256" key="3">
    <source>
        <dbReference type="ARBA" id="ARBA00022691"/>
    </source>
</evidence>
<dbReference type="InterPro" id="IPR029063">
    <property type="entry name" value="SAM-dependent_MTases_sf"/>
</dbReference>
<dbReference type="Pfam" id="PF09820">
    <property type="entry name" value="AAA-ATPase_like"/>
    <property type="match status" value="1"/>
</dbReference>
<gene>
    <name evidence="7" type="ORF">M9Y10_003061</name>
</gene>
<keyword evidence="3 5" id="KW-0949">S-adenosyl-L-methionine</keyword>
<dbReference type="InterPro" id="IPR001678">
    <property type="entry name" value="MeTrfase_RsmB-F_NOP2_dom"/>
</dbReference>
<keyword evidence="4 5" id="KW-0694">RNA-binding</keyword>
<keyword evidence="1 5" id="KW-0489">Methyltransferase</keyword>
<dbReference type="Pfam" id="PF01189">
    <property type="entry name" value="Methyltr_RsmB-F"/>
    <property type="match status" value="1"/>
</dbReference>
<dbReference type="EMBL" id="JAPFFF010000010">
    <property type="protein sequence ID" value="KAK8880390.1"/>
    <property type="molecule type" value="Genomic_DNA"/>
</dbReference>
<accession>A0ABR2JNU5</accession>
<evidence type="ECO:0000256" key="1">
    <source>
        <dbReference type="ARBA" id="ARBA00022603"/>
    </source>
</evidence>
<dbReference type="Proteomes" id="UP001470230">
    <property type="component" value="Unassembled WGS sequence"/>
</dbReference>
<dbReference type="InterPro" id="IPR012547">
    <property type="entry name" value="PDDEXK_9"/>
</dbReference>
<evidence type="ECO:0000313" key="8">
    <source>
        <dbReference type="Proteomes" id="UP001470230"/>
    </source>
</evidence>
<name>A0ABR2JNU5_9EUKA</name>
<dbReference type="PANTHER" id="PTHR34825:SF1">
    <property type="entry name" value="AAA-ATPASE-LIKE DOMAIN-CONTAINING PROTEIN"/>
    <property type="match status" value="1"/>
</dbReference>
<comment type="caution">
    <text evidence="7">The sequence shown here is derived from an EMBL/GenBank/DDBJ whole genome shotgun (WGS) entry which is preliminary data.</text>
</comment>
<proteinExistence type="inferred from homology"/>
<comment type="similarity">
    <text evidence="5">Belongs to the class I-like SAM-binding methyltransferase superfamily. RsmB/NOP family.</text>
</comment>
<dbReference type="Gene3D" id="3.40.50.150">
    <property type="entry name" value="Vaccinia Virus protein VP39"/>
    <property type="match status" value="1"/>
</dbReference>
<evidence type="ECO:0000256" key="2">
    <source>
        <dbReference type="ARBA" id="ARBA00022679"/>
    </source>
</evidence>
<keyword evidence="8" id="KW-1185">Reference proteome</keyword>
<dbReference type="Pfam" id="PF08011">
    <property type="entry name" value="PDDEXK_9"/>
    <property type="match status" value="1"/>
</dbReference>